<evidence type="ECO:0000313" key="19">
    <source>
        <dbReference type="Proteomes" id="UP000031838"/>
    </source>
</evidence>
<dbReference type="PROSITE" id="PS50990">
    <property type="entry name" value="PEPTIDASE_C39"/>
    <property type="match status" value="1"/>
</dbReference>
<feature type="domain" description="ABC transporter" evidence="15">
    <location>
        <begin position="475"/>
        <end position="710"/>
    </location>
</feature>
<organism evidence="18 19">
    <name type="scientific">Burkholderia plantarii</name>
    <dbReference type="NCBI Taxonomy" id="41899"/>
    <lineage>
        <taxon>Bacteria</taxon>
        <taxon>Pseudomonadati</taxon>
        <taxon>Pseudomonadota</taxon>
        <taxon>Betaproteobacteria</taxon>
        <taxon>Burkholderiales</taxon>
        <taxon>Burkholderiaceae</taxon>
        <taxon>Burkholderia</taxon>
    </lineage>
</organism>
<dbReference type="Gene3D" id="1.20.1560.10">
    <property type="entry name" value="ABC transporter type 1, transmembrane domain"/>
    <property type="match status" value="1"/>
</dbReference>
<evidence type="ECO:0000256" key="13">
    <source>
        <dbReference type="ARBA" id="ARBA00072252"/>
    </source>
</evidence>
<dbReference type="InterPro" id="IPR027417">
    <property type="entry name" value="P-loop_NTPase"/>
</dbReference>
<protein>
    <recommendedName>
        <fullName evidence="13">Cyclolysin secretion/processing ATP-binding protein CyaB</fullName>
    </recommendedName>
</protein>
<feature type="transmembrane region" description="Helical" evidence="14">
    <location>
        <begin position="298"/>
        <end position="322"/>
    </location>
</feature>
<comment type="function">
    <text evidence="11">Involved in the export of calmodulin-sensitive adenylate cyclase-hemolysin (cyclolysin).</text>
</comment>
<dbReference type="GO" id="GO:0006508">
    <property type="term" value="P:proteolysis"/>
    <property type="evidence" value="ECO:0007669"/>
    <property type="project" value="InterPro"/>
</dbReference>
<dbReference type="GO" id="GO:0005524">
    <property type="term" value="F:ATP binding"/>
    <property type="evidence" value="ECO:0007669"/>
    <property type="project" value="UniProtKB-KW"/>
</dbReference>
<keyword evidence="2" id="KW-0813">Transport</keyword>
<keyword evidence="3" id="KW-1003">Cell membrane</keyword>
<comment type="subcellular location">
    <subcellularLocation>
        <location evidence="1">Cell membrane</location>
        <topology evidence="1">Multi-pass membrane protein</topology>
    </subcellularLocation>
</comment>
<evidence type="ECO:0000256" key="10">
    <source>
        <dbReference type="ARBA" id="ARBA00023136"/>
    </source>
</evidence>
<reference evidence="18 19" key="2">
    <citation type="journal article" date="2016" name="Appl. Microbiol. Biotechnol.">
        <title>Mutations improving production and secretion of extracellular lipase by Burkholderia glumae PG1.</title>
        <authorList>
            <person name="Knapp A."/>
            <person name="Voget S."/>
            <person name="Gao R."/>
            <person name="Zaburannyi N."/>
            <person name="Krysciak D."/>
            <person name="Breuer M."/>
            <person name="Hauer B."/>
            <person name="Streit W.R."/>
            <person name="Muller R."/>
            <person name="Daniel R."/>
            <person name="Jaeger K.E."/>
        </authorList>
    </citation>
    <scope>NUCLEOTIDE SEQUENCE [LARGE SCALE GENOMIC DNA]</scope>
    <source>
        <strain evidence="18 19">PG1</strain>
    </source>
</reference>
<dbReference type="InterPro" id="IPR003439">
    <property type="entry name" value="ABC_transporter-like_ATP-bd"/>
</dbReference>
<feature type="domain" description="Peptidase C39" evidence="17">
    <location>
        <begin position="11"/>
        <end position="132"/>
    </location>
</feature>
<dbReference type="Proteomes" id="UP000031838">
    <property type="component" value="Chromosome 1"/>
</dbReference>
<dbReference type="EMBL" id="CP002580">
    <property type="protein sequence ID" value="AJK46579.1"/>
    <property type="molecule type" value="Genomic_DNA"/>
</dbReference>
<dbReference type="InterPro" id="IPR003593">
    <property type="entry name" value="AAA+_ATPase"/>
</dbReference>
<dbReference type="GO" id="GO:0016887">
    <property type="term" value="F:ATP hydrolysis activity"/>
    <property type="evidence" value="ECO:0007669"/>
    <property type="project" value="InterPro"/>
</dbReference>
<evidence type="ECO:0000259" key="15">
    <source>
        <dbReference type="PROSITE" id="PS50893"/>
    </source>
</evidence>
<keyword evidence="4" id="KW-0997">Cell inner membrane</keyword>
<evidence type="ECO:0000256" key="11">
    <source>
        <dbReference type="ARBA" id="ARBA00055355"/>
    </source>
</evidence>
<evidence type="ECO:0000259" key="16">
    <source>
        <dbReference type="PROSITE" id="PS50929"/>
    </source>
</evidence>
<dbReference type="Pfam" id="PF00005">
    <property type="entry name" value="ABC_tran"/>
    <property type="match status" value="1"/>
</dbReference>
<dbReference type="SUPFAM" id="SSF90123">
    <property type="entry name" value="ABC transporter transmembrane region"/>
    <property type="match status" value="1"/>
</dbReference>
<dbReference type="GO" id="GO:0034040">
    <property type="term" value="F:ATPase-coupled lipid transmembrane transporter activity"/>
    <property type="evidence" value="ECO:0007669"/>
    <property type="project" value="TreeGrafter"/>
</dbReference>
<keyword evidence="6" id="KW-0204">Cytolysis</keyword>
<proteinExistence type="inferred from homology"/>
<dbReference type="InterPro" id="IPR010132">
    <property type="entry name" value="ATPase_T1SS_HlyB"/>
</dbReference>
<dbReference type="RefSeq" id="WP_042625045.1">
    <property type="nucleotide sequence ID" value="NZ_CP002580.1"/>
</dbReference>
<dbReference type="Gene3D" id="3.90.70.10">
    <property type="entry name" value="Cysteine proteinases"/>
    <property type="match status" value="1"/>
</dbReference>
<dbReference type="PROSITE" id="PS50893">
    <property type="entry name" value="ABC_TRANSPORTER_2"/>
    <property type="match status" value="1"/>
</dbReference>
<dbReference type="NCBIfam" id="TIGR01846">
    <property type="entry name" value="type_I_sec_HlyB"/>
    <property type="match status" value="1"/>
</dbReference>
<evidence type="ECO:0000256" key="3">
    <source>
        <dbReference type="ARBA" id="ARBA00022475"/>
    </source>
</evidence>
<dbReference type="PROSITE" id="PS00211">
    <property type="entry name" value="ABC_TRANSPORTER_1"/>
    <property type="match status" value="1"/>
</dbReference>
<evidence type="ECO:0000256" key="1">
    <source>
        <dbReference type="ARBA" id="ARBA00004651"/>
    </source>
</evidence>
<dbReference type="Gene3D" id="3.40.50.300">
    <property type="entry name" value="P-loop containing nucleotide triphosphate hydrolases"/>
    <property type="match status" value="1"/>
</dbReference>
<dbReference type="AlphaFoldDB" id="A0A0B6RWN3"/>
<dbReference type="InterPro" id="IPR039421">
    <property type="entry name" value="Type_1_exporter"/>
</dbReference>
<comment type="similarity">
    <text evidence="12">Belongs to the ABC transporter superfamily. Cyclolysin exporter (TC 3.A.1.109.2) family.</text>
</comment>
<evidence type="ECO:0000256" key="2">
    <source>
        <dbReference type="ARBA" id="ARBA00022448"/>
    </source>
</evidence>
<dbReference type="Pfam" id="PF00664">
    <property type="entry name" value="ABC_membrane"/>
    <property type="match status" value="1"/>
</dbReference>
<evidence type="ECO:0000256" key="12">
    <source>
        <dbReference type="ARBA" id="ARBA00061173"/>
    </source>
</evidence>
<evidence type="ECO:0000256" key="4">
    <source>
        <dbReference type="ARBA" id="ARBA00022519"/>
    </source>
</evidence>
<evidence type="ECO:0000256" key="9">
    <source>
        <dbReference type="ARBA" id="ARBA00022989"/>
    </source>
</evidence>
<dbReference type="InterPro" id="IPR005074">
    <property type="entry name" value="Peptidase_C39"/>
</dbReference>
<dbReference type="PROSITE" id="PS50929">
    <property type="entry name" value="ABC_TM1F"/>
    <property type="match status" value="1"/>
</dbReference>
<evidence type="ECO:0000256" key="5">
    <source>
        <dbReference type="ARBA" id="ARBA00022692"/>
    </source>
</evidence>
<dbReference type="SMART" id="SM00382">
    <property type="entry name" value="AAA"/>
    <property type="match status" value="1"/>
</dbReference>
<feature type="domain" description="ABC transmembrane type-1" evidence="16">
    <location>
        <begin position="164"/>
        <end position="443"/>
    </location>
</feature>
<dbReference type="InterPro" id="IPR017871">
    <property type="entry name" value="ABC_transporter-like_CS"/>
</dbReference>
<dbReference type="Pfam" id="PF03412">
    <property type="entry name" value="Peptidase_C39"/>
    <property type="match status" value="1"/>
</dbReference>
<dbReference type="GO" id="GO:0030256">
    <property type="term" value="C:type I protein secretion system complex"/>
    <property type="evidence" value="ECO:0007669"/>
    <property type="project" value="InterPro"/>
</dbReference>
<dbReference type="FunFam" id="1.20.1560.10:FF:000056">
    <property type="entry name" value="Alpha-hemolysin translocation ATP-binding protein HlyB"/>
    <property type="match status" value="1"/>
</dbReference>
<accession>A0A0B6RWN3</accession>
<gene>
    <name evidence="18" type="ORF">BGL_1c20700</name>
</gene>
<evidence type="ECO:0000256" key="8">
    <source>
        <dbReference type="ARBA" id="ARBA00022840"/>
    </source>
</evidence>
<dbReference type="SUPFAM" id="SSF52540">
    <property type="entry name" value="P-loop containing nucleoside triphosphate hydrolases"/>
    <property type="match status" value="1"/>
</dbReference>
<feature type="transmembrane region" description="Helical" evidence="14">
    <location>
        <begin position="194"/>
        <end position="215"/>
    </location>
</feature>
<feature type="transmembrane region" description="Helical" evidence="14">
    <location>
        <begin position="271"/>
        <end position="292"/>
    </location>
</feature>
<keyword evidence="7" id="KW-0547">Nucleotide-binding</keyword>
<dbReference type="KEGG" id="bgp:BGL_1c20700"/>
<dbReference type="GO" id="GO:0005886">
    <property type="term" value="C:plasma membrane"/>
    <property type="evidence" value="ECO:0007669"/>
    <property type="project" value="UniProtKB-SubCell"/>
</dbReference>
<dbReference type="FunFam" id="3.40.50.300:FF:000299">
    <property type="entry name" value="ABC transporter ATP-binding protein/permease"/>
    <property type="match status" value="1"/>
</dbReference>
<keyword evidence="6" id="KW-0354">Hemolysis</keyword>
<dbReference type="HOGENOM" id="CLU_000604_95_4_4"/>
<keyword evidence="8 18" id="KW-0067">ATP-binding</keyword>
<keyword evidence="19" id="KW-1185">Reference proteome</keyword>
<dbReference type="GO" id="GO:0008233">
    <property type="term" value="F:peptidase activity"/>
    <property type="evidence" value="ECO:0007669"/>
    <property type="project" value="InterPro"/>
</dbReference>
<dbReference type="InterPro" id="IPR036640">
    <property type="entry name" value="ABC1_TM_sf"/>
</dbReference>
<dbReference type="PANTHER" id="PTHR24221:SF647">
    <property type="entry name" value="BLL6336 PROTEIN"/>
    <property type="match status" value="1"/>
</dbReference>
<reference evidence="19" key="1">
    <citation type="submission" date="2011-03" db="EMBL/GenBank/DDBJ databases">
        <authorList>
            <person name="Voget S."/>
            <person name="Streit W.R."/>
            <person name="Jaeger K.E."/>
            <person name="Daniel R."/>
        </authorList>
    </citation>
    <scope>NUCLEOTIDE SEQUENCE [LARGE SCALE GENOMIC DNA]</scope>
    <source>
        <strain evidence="19">PG1</strain>
    </source>
</reference>
<dbReference type="GO" id="GO:0031640">
    <property type="term" value="P:killing of cells of another organism"/>
    <property type="evidence" value="ECO:0007669"/>
    <property type="project" value="UniProtKB-KW"/>
</dbReference>
<feature type="transmembrane region" description="Helical" evidence="14">
    <location>
        <begin position="160"/>
        <end position="182"/>
    </location>
</feature>
<evidence type="ECO:0000313" key="18">
    <source>
        <dbReference type="EMBL" id="AJK46579.1"/>
    </source>
</evidence>
<dbReference type="GO" id="GO:0030253">
    <property type="term" value="P:protein secretion by the type I secretion system"/>
    <property type="evidence" value="ECO:0007669"/>
    <property type="project" value="InterPro"/>
</dbReference>
<dbReference type="PANTHER" id="PTHR24221">
    <property type="entry name" value="ATP-BINDING CASSETTE SUB-FAMILY B"/>
    <property type="match status" value="1"/>
</dbReference>
<evidence type="ECO:0000256" key="7">
    <source>
        <dbReference type="ARBA" id="ARBA00022741"/>
    </source>
</evidence>
<evidence type="ECO:0000256" key="14">
    <source>
        <dbReference type="SAM" id="Phobius"/>
    </source>
</evidence>
<keyword evidence="10 14" id="KW-0472">Membrane</keyword>
<dbReference type="InterPro" id="IPR039395">
    <property type="entry name" value="Peptidase_C39-like_A"/>
</dbReference>
<evidence type="ECO:0000256" key="6">
    <source>
        <dbReference type="ARBA" id="ARBA00022735"/>
    </source>
</evidence>
<dbReference type="GO" id="GO:0140359">
    <property type="term" value="F:ABC-type transporter activity"/>
    <property type="evidence" value="ECO:0007669"/>
    <property type="project" value="InterPro"/>
</dbReference>
<dbReference type="CDD" id="cd02417">
    <property type="entry name" value="Peptidase_C39_likeA"/>
    <property type="match status" value="1"/>
</dbReference>
<dbReference type="InterPro" id="IPR011527">
    <property type="entry name" value="ABC1_TM_dom"/>
</dbReference>
<evidence type="ECO:0000259" key="17">
    <source>
        <dbReference type="PROSITE" id="PS50990"/>
    </source>
</evidence>
<name>A0A0B6RWN3_BURPL</name>
<dbReference type="CDD" id="cd18588">
    <property type="entry name" value="ABC_6TM_CyaB_HlyB_like"/>
    <property type="match status" value="1"/>
</dbReference>
<sequence length="713" mass="77955">MNDTASPNAAEGSASSDPGLHALALIAQYHGIAANIEQLRHAATAQGSQLELDDLELAARSLGLKARRVRVADERLAETPKPALMLDTSGRHFVLAAIDGDRALIVDAGATQTQVVTRASVMERTGGQLLLLTSRASLAGALAHFDFSWFIPAVVKYRRILLEVLLVSAALQVFALVSPLMFQVVMDKVLVNRAFETLNVVCVALLVSGVFEVLLTGVRNYVFAHTASRIDVELGARLFRHLLTLPLAYFGVRRVGDTVARVRELENVRSFLTGQAVTAVIDLFFSVIFIAVMCLYSVWLTLVVVASMPVYVGISMLITPVLRRRLDEKFARTADNQSFLVETVSGVETVKSMAVEPQFLRRWDNQLAGYVSAGFRVSALGNLGQQSIQLVGKLVSLVTLYLGARFVIEGKLSVGQLVAFNMMSQHVAAPILRLAQLWQDFQQVGISMSRLGDILNTRTELAQSRQSLPTVRGNVSFQSIRFRYRPDGPVILDDVSLDIAAGEVVGIVGRSGSGKSTLTKLLQRLYLPDQGRVRIDGIDLALADPAWLRRQIGVVLQENRLFNRTIRENIAVTDPAVSLDVVIQAARLAGAHDFISELPDGYDTMVGEQGSNLSGGQRQRIAIARALVTNPRILIFDEATSALDFETEHIIQNNMRAMCAGRTVIIIAHRLSSVRRANHIIAMDKGCIVERGTHETLLAQRGYYAHLVALQNA</sequence>
<keyword evidence="5 14" id="KW-0812">Transmembrane</keyword>
<keyword evidence="9 14" id="KW-1133">Transmembrane helix</keyword>